<accession>A0A4R6MQR6</accession>
<dbReference type="Proteomes" id="UP000295357">
    <property type="component" value="Unassembled WGS sequence"/>
</dbReference>
<dbReference type="EMBL" id="SNXE01000014">
    <property type="protein sequence ID" value="TDP04552.1"/>
    <property type="molecule type" value="Genomic_DNA"/>
</dbReference>
<name>A0A4R6MQR6_9BURK</name>
<evidence type="ECO:0000313" key="1">
    <source>
        <dbReference type="EMBL" id="TDP04552.1"/>
    </source>
</evidence>
<keyword evidence="2" id="KW-1185">Reference proteome</keyword>
<evidence type="ECO:0000313" key="2">
    <source>
        <dbReference type="Proteomes" id="UP000295357"/>
    </source>
</evidence>
<reference evidence="1 2" key="1">
    <citation type="submission" date="2019-03" db="EMBL/GenBank/DDBJ databases">
        <title>Genomic Encyclopedia of Type Strains, Phase IV (KMG-IV): sequencing the most valuable type-strain genomes for metagenomic binning, comparative biology and taxonomic classification.</title>
        <authorList>
            <person name="Goeker M."/>
        </authorList>
    </citation>
    <scope>NUCLEOTIDE SEQUENCE [LARGE SCALE GENOMIC DNA]</scope>
    <source>
        <strain evidence="1 2">DSM 25082</strain>
    </source>
</reference>
<proteinExistence type="predicted"/>
<sequence>MRTSQPPIQIHRRLALAHLAGLGLLLTGCGGGSDEGNVYKLDGVRVKATVDKRGSYDIEVTGVDCELTVASDNRVGRLLITGVSNRVVVREGVTLDLIDFAGNSNRVEVPKGLKVRVVDSGSGNRVNER</sequence>
<organism evidence="1 2">
    <name type="scientific">Roseateles asaccharophilus</name>
    <dbReference type="NCBI Taxonomy" id="582607"/>
    <lineage>
        <taxon>Bacteria</taxon>
        <taxon>Pseudomonadati</taxon>
        <taxon>Pseudomonadota</taxon>
        <taxon>Betaproteobacteria</taxon>
        <taxon>Burkholderiales</taxon>
        <taxon>Sphaerotilaceae</taxon>
        <taxon>Roseateles</taxon>
    </lineage>
</organism>
<comment type="caution">
    <text evidence="1">The sequence shown here is derived from an EMBL/GenBank/DDBJ whole genome shotgun (WGS) entry which is preliminary data.</text>
</comment>
<dbReference type="InterPro" id="IPR021417">
    <property type="entry name" value="DUF3060"/>
</dbReference>
<protein>
    <submittedName>
        <fullName evidence="1">DUF3060 family protein</fullName>
    </submittedName>
</protein>
<dbReference type="AlphaFoldDB" id="A0A4R6MQR6"/>
<dbReference type="Pfam" id="PF11259">
    <property type="entry name" value="DUF3060"/>
    <property type="match status" value="1"/>
</dbReference>
<dbReference type="PROSITE" id="PS51257">
    <property type="entry name" value="PROKAR_LIPOPROTEIN"/>
    <property type="match status" value="1"/>
</dbReference>
<gene>
    <name evidence="1" type="ORF">DFR39_11441</name>
</gene>
<dbReference type="RefSeq" id="WP_162849598.1">
    <property type="nucleotide sequence ID" value="NZ_JAUFPJ010000012.1"/>
</dbReference>